<feature type="compositionally biased region" description="Polar residues" evidence="1">
    <location>
        <begin position="56"/>
        <end position="68"/>
    </location>
</feature>
<comment type="caution">
    <text evidence="2">The sequence shown here is derived from an EMBL/GenBank/DDBJ whole genome shotgun (WGS) entry which is preliminary data.</text>
</comment>
<name>A0A699R095_TANCI</name>
<feature type="non-terminal residue" evidence="2">
    <location>
        <position position="95"/>
    </location>
</feature>
<dbReference type="EMBL" id="BKCJ011068143">
    <property type="protein sequence ID" value="GFC78948.1"/>
    <property type="molecule type" value="Genomic_DNA"/>
</dbReference>
<feature type="region of interest" description="Disordered" evidence="1">
    <location>
        <begin position="18"/>
        <end position="95"/>
    </location>
</feature>
<evidence type="ECO:0000313" key="2">
    <source>
        <dbReference type="EMBL" id="GFC78948.1"/>
    </source>
</evidence>
<evidence type="ECO:0000256" key="1">
    <source>
        <dbReference type="SAM" id="MobiDB-lite"/>
    </source>
</evidence>
<protein>
    <submittedName>
        <fullName evidence="2">Uncharacterized protein</fullName>
    </submittedName>
</protein>
<sequence length="95" mass="10285">MPLLAAMLSQDQAGKGARIAAQAVPQHMHAPDQPQDHLSTPPRQQTYDPTAPVFEQGQSSDPHITSFSRSHETDADPFTNVEDEPLGGSFHMSPP</sequence>
<organism evidence="2">
    <name type="scientific">Tanacetum cinerariifolium</name>
    <name type="common">Dalmatian daisy</name>
    <name type="synonym">Chrysanthemum cinerariifolium</name>
    <dbReference type="NCBI Taxonomy" id="118510"/>
    <lineage>
        <taxon>Eukaryota</taxon>
        <taxon>Viridiplantae</taxon>
        <taxon>Streptophyta</taxon>
        <taxon>Embryophyta</taxon>
        <taxon>Tracheophyta</taxon>
        <taxon>Spermatophyta</taxon>
        <taxon>Magnoliopsida</taxon>
        <taxon>eudicotyledons</taxon>
        <taxon>Gunneridae</taxon>
        <taxon>Pentapetalae</taxon>
        <taxon>asterids</taxon>
        <taxon>campanulids</taxon>
        <taxon>Asterales</taxon>
        <taxon>Asteraceae</taxon>
        <taxon>Asteroideae</taxon>
        <taxon>Anthemideae</taxon>
        <taxon>Anthemidinae</taxon>
        <taxon>Tanacetum</taxon>
    </lineage>
</organism>
<feature type="compositionally biased region" description="Polar residues" evidence="1">
    <location>
        <begin position="36"/>
        <end position="48"/>
    </location>
</feature>
<gene>
    <name evidence="2" type="ORF">Tci_850918</name>
</gene>
<dbReference type="AlphaFoldDB" id="A0A699R095"/>
<reference evidence="2" key="1">
    <citation type="journal article" date="2019" name="Sci. Rep.">
        <title>Draft genome of Tanacetum cinerariifolium, the natural source of mosquito coil.</title>
        <authorList>
            <person name="Yamashiro T."/>
            <person name="Shiraishi A."/>
            <person name="Satake H."/>
            <person name="Nakayama K."/>
        </authorList>
    </citation>
    <scope>NUCLEOTIDE SEQUENCE</scope>
</reference>
<accession>A0A699R095</accession>
<proteinExistence type="predicted"/>